<evidence type="ECO:0000313" key="2">
    <source>
        <dbReference type="Proteomes" id="UP000569914"/>
    </source>
</evidence>
<dbReference type="AlphaFoldDB" id="A0A7Y9I4L4"/>
<dbReference type="Proteomes" id="UP000569914">
    <property type="component" value="Unassembled WGS sequence"/>
</dbReference>
<comment type="caution">
    <text evidence="1">The sequence shown here is derived from an EMBL/GenBank/DDBJ whole genome shotgun (WGS) entry which is preliminary data.</text>
</comment>
<sequence length="206" mass="23319">MANALTRLRDHFAGTSVDLVGNGPTATMWRPRPSVRVVTVNAGLKLMAEHDAMADLYWVQDERFIATKPQALLPYLDRTRFFAANADIAHQAGIVDDRLIPIRMLDYETFSREPRIGLGHGYNVIFGALQILRWCGVRRIDLYGVGLRYWSTDTRFDQRVRGFDVDLHRSGDQVRLVRQALDILEADGIEVEIHGESALSIARTAR</sequence>
<reference evidence="1 2" key="1">
    <citation type="submission" date="2020-07" db="EMBL/GenBank/DDBJ databases">
        <title>Sequencing the genomes of 1000 actinobacteria strains.</title>
        <authorList>
            <person name="Klenk H.-P."/>
        </authorList>
    </citation>
    <scope>NUCLEOTIDE SEQUENCE [LARGE SCALE GENOMIC DNA]</scope>
    <source>
        <strain evidence="1 2">DSM 22083</strain>
    </source>
</reference>
<dbReference type="EMBL" id="JACCBU010000001">
    <property type="protein sequence ID" value="NYE69951.1"/>
    <property type="molecule type" value="Genomic_DNA"/>
</dbReference>
<accession>A0A7Y9I4L4</accession>
<gene>
    <name evidence="1" type="ORF">BKA15_001280</name>
</gene>
<organism evidence="1 2">
    <name type="scientific">Microlunatus parietis</name>
    <dbReference type="NCBI Taxonomy" id="682979"/>
    <lineage>
        <taxon>Bacteria</taxon>
        <taxon>Bacillati</taxon>
        <taxon>Actinomycetota</taxon>
        <taxon>Actinomycetes</taxon>
        <taxon>Propionibacteriales</taxon>
        <taxon>Propionibacteriaceae</taxon>
        <taxon>Microlunatus</taxon>
    </lineage>
</organism>
<keyword evidence="2" id="KW-1185">Reference proteome</keyword>
<name>A0A7Y9I4L4_9ACTN</name>
<protein>
    <submittedName>
        <fullName evidence="1">Uncharacterized protein</fullName>
    </submittedName>
</protein>
<proteinExistence type="predicted"/>
<dbReference type="RefSeq" id="WP_179749069.1">
    <property type="nucleotide sequence ID" value="NZ_JACCBU010000001.1"/>
</dbReference>
<evidence type="ECO:0000313" key="1">
    <source>
        <dbReference type="EMBL" id="NYE69951.1"/>
    </source>
</evidence>